<feature type="transmembrane region" description="Helical" evidence="11">
    <location>
        <begin position="24"/>
        <end position="42"/>
    </location>
</feature>
<dbReference type="CDD" id="cd03784">
    <property type="entry name" value="GT1_Gtf-like"/>
    <property type="match status" value="1"/>
</dbReference>
<keyword evidence="12" id="KW-1185">Reference proteome</keyword>
<sequence length="808" mass="94252">MEFNKTEYFTFLYWIRRLLLYSDYLFSFLGTSLNLLLLYLLIRIKNNEFLEYRRILFHTTISDIIFSPTIAFSALAMEPGKNYIFAWPTGVINYLPKYLRIVKGYSMNNFQYGTSILFIFIWNIIGFNFWIKAFTDVSLRDYHLAKKELPKEFFFDSYGNEMRVFIAKPLEFSGLLCVLHVLITLIFVLITVCFTYLAVLKTLKVKRSSMSKKSKLLHRQLSISMLLHTGISLFSVFLPIFLLLGCIIFQKKLYGIGHIFFYIFEYIPTFNALISIYFVTYCKKEFLKLIGKHKTNCHNKLIELFEMYAPKVGHSHINFNGRIADILVKAGHDVTFLTPKLSNIAFINGTKLAKIISVEPHPYVAEKFFETSALKNMWNLDENIINAFDLFSSMSNLMIISCEHLIDQKEITQQIVKEKYDVMIAEYFTTCPIGLADHYNVSSLIVTSAMTFNDIVYPLIGLNFPSSYVPGSFMPFKEKMTYKERVINTLQYVTLKYYLENILFKKYEELFLRKTKTKFNKIKNNFGAIFVNTVPWMDFPFPITPKVHFIGGSGVPEPKNISKEWDEILSLRKKNILLSFGSVAQAFKMPVSYKKGIIEMMKEMEDITFIWKYEKKSDTLPLEIPKNVFISNWVPQNDLLNDKRITIFITHGGLNSITEAVSRGKVTLTIPLFGDQIRNAQMVERLNISKVFNKYQLSNSKLLIDAINHLLNNIDVYSKNVHKQQSLMKNRPFTAEETIIKITEFIGKHGNLPEMDLYSSKMSSFIFYNLDIILPALFIFLFFIICTIRAIIYIFKHFYLFKKKTKVE</sequence>
<keyword evidence="4" id="KW-0328">Glycosyltransferase</keyword>
<dbReference type="Proteomes" id="UP000035681">
    <property type="component" value="Unplaced"/>
</dbReference>
<dbReference type="InterPro" id="IPR019422">
    <property type="entry name" value="7TM_GPCR_serpentine_rcpt_Srh"/>
</dbReference>
<name>A0AAF5D3T8_STRER</name>
<dbReference type="InterPro" id="IPR002213">
    <property type="entry name" value="UDP_glucos_trans"/>
</dbReference>
<evidence type="ECO:0000313" key="12">
    <source>
        <dbReference type="Proteomes" id="UP000035681"/>
    </source>
</evidence>
<comment type="similarity">
    <text evidence="2">Belongs to the UDP-glycosyltransferase family.</text>
</comment>
<dbReference type="PANTHER" id="PTHR48043">
    <property type="entry name" value="EG:EG0003.4 PROTEIN-RELATED"/>
    <property type="match status" value="1"/>
</dbReference>
<evidence type="ECO:0000256" key="11">
    <source>
        <dbReference type="SAM" id="Phobius"/>
    </source>
</evidence>
<evidence type="ECO:0000256" key="6">
    <source>
        <dbReference type="ARBA" id="ARBA00022692"/>
    </source>
</evidence>
<evidence type="ECO:0000256" key="2">
    <source>
        <dbReference type="ARBA" id="ARBA00009995"/>
    </source>
</evidence>
<evidence type="ECO:0000313" key="13">
    <source>
        <dbReference type="WBParaSite" id="TCONS_00006436.p1"/>
    </source>
</evidence>
<dbReference type="AlphaFoldDB" id="A0AAF5D3T8"/>
<comment type="catalytic activity">
    <reaction evidence="10">
        <text>glucuronate acceptor + UDP-alpha-D-glucuronate = acceptor beta-D-glucuronoside + UDP + H(+)</text>
        <dbReference type="Rhea" id="RHEA:21032"/>
        <dbReference type="ChEBI" id="CHEBI:15378"/>
        <dbReference type="ChEBI" id="CHEBI:58052"/>
        <dbReference type="ChEBI" id="CHEBI:58223"/>
        <dbReference type="ChEBI" id="CHEBI:132367"/>
        <dbReference type="ChEBI" id="CHEBI:132368"/>
        <dbReference type="EC" id="2.4.1.17"/>
    </reaction>
</comment>
<dbReference type="Pfam" id="PF10318">
    <property type="entry name" value="7TM_GPCR_Srh"/>
    <property type="match status" value="1"/>
</dbReference>
<evidence type="ECO:0000256" key="3">
    <source>
        <dbReference type="ARBA" id="ARBA00012544"/>
    </source>
</evidence>
<dbReference type="Gene3D" id="3.40.50.2000">
    <property type="entry name" value="Glycogen Phosphorylase B"/>
    <property type="match status" value="2"/>
</dbReference>
<feature type="transmembrane region" description="Helical" evidence="11">
    <location>
        <begin position="112"/>
        <end position="131"/>
    </location>
</feature>
<accession>A0AAF5D3T8</accession>
<dbReference type="Pfam" id="PF00201">
    <property type="entry name" value="UDPGT"/>
    <property type="match status" value="1"/>
</dbReference>
<evidence type="ECO:0000256" key="1">
    <source>
        <dbReference type="ARBA" id="ARBA00004167"/>
    </source>
</evidence>
<feature type="transmembrane region" description="Helical" evidence="11">
    <location>
        <begin position="221"/>
        <end position="250"/>
    </location>
</feature>
<keyword evidence="9 11" id="KW-0472">Membrane</keyword>
<evidence type="ECO:0000256" key="10">
    <source>
        <dbReference type="ARBA" id="ARBA00047475"/>
    </source>
</evidence>
<feature type="transmembrane region" description="Helical" evidence="11">
    <location>
        <begin position="256"/>
        <end position="279"/>
    </location>
</feature>
<dbReference type="FunFam" id="3.40.50.2000:FF:000038">
    <property type="entry name" value="UDP-GlucuronosylTransferase"/>
    <property type="match status" value="1"/>
</dbReference>
<dbReference type="EC" id="2.4.1.17" evidence="3"/>
<feature type="transmembrane region" description="Helical" evidence="11">
    <location>
        <begin position="54"/>
        <end position="77"/>
    </location>
</feature>
<dbReference type="WBParaSite" id="TCONS_00006436.p1">
    <property type="protein sequence ID" value="TCONS_00006436.p1"/>
    <property type="gene ID" value="XLOC_004586"/>
</dbReference>
<protein>
    <recommendedName>
        <fullName evidence="3">glucuronosyltransferase</fullName>
        <ecNumber evidence="3">2.4.1.17</ecNumber>
    </recommendedName>
</protein>
<dbReference type="InterPro" id="IPR050271">
    <property type="entry name" value="UDP-glycosyltransferase"/>
</dbReference>
<keyword evidence="5" id="KW-0808">Transferase</keyword>
<comment type="subcellular location">
    <subcellularLocation>
        <location evidence="1">Membrane</location>
        <topology evidence="1">Single-pass membrane protein</topology>
    </subcellularLocation>
</comment>
<dbReference type="SUPFAM" id="SSF53756">
    <property type="entry name" value="UDP-Glycosyltransferase/glycogen phosphorylase"/>
    <property type="match status" value="1"/>
</dbReference>
<dbReference type="GO" id="GO:0015020">
    <property type="term" value="F:glucuronosyltransferase activity"/>
    <property type="evidence" value="ECO:0007669"/>
    <property type="project" value="UniProtKB-EC"/>
</dbReference>
<feature type="transmembrane region" description="Helical" evidence="11">
    <location>
        <begin position="172"/>
        <end position="200"/>
    </location>
</feature>
<evidence type="ECO:0000256" key="8">
    <source>
        <dbReference type="ARBA" id="ARBA00022989"/>
    </source>
</evidence>
<dbReference type="GO" id="GO:0016020">
    <property type="term" value="C:membrane"/>
    <property type="evidence" value="ECO:0007669"/>
    <property type="project" value="UniProtKB-SubCell"/>
</dbReference>
<proteinExistence type="inferred from homology"/>
<reference evidence="13" key="1">
    <citation type="submission" date="2024-02" db="UniProtKB">
        <authorList>
            <consortium name="WormBaseParasite"/>
        </authorList>
    </citation>
    <scope>IDENTIFICATION</scope>
</reference>
<keyword evidence="6 11" id="KW-0812">Transmembrane</keyword>
<keyword evidence="7" id="KW-0732">Signal</keyword>
<keyword evidence="8 11" id="KW-1133">Transmembrane helix</keyword>
<dbReference type="InterPro" id="IPR019421">
    <property type="entry name" value="7TM_GPCR_serpentine_rcpt_Srd"/>
</dbReference>
<evidence type="ECO:0000256" key="4">
    <source>
        <dbReference type="ARBA" id="ARBA00022676"/>
    </source>
</evidence>
<organism evidence="12 13">
    <name type="scientific">Strongyloides stercoralis</name>
    <name type="common">Threadworm</name>
    <dbReference type="NCBI Taxonomy" id="6248"/>
    <lineage>
        <taxon>Eukaryota</taxon>
        <taxon>Metazoa</taxon>
        <taxon>Ecdysozoa</taxon>
        <taxon>Nematoda</taxon>
        <taxon>Chromadorea</taxon>
        <taxon>Rhabditida</taxon>
        <taxon>Tylenchina</taxon>
        <taxon>Panagrolaimomorpha</taxon>
        <taxon>Strongyloidoidea</taxon>
        <taxon>Strongyloididae</taxon>
        <taxon>Strongyloides</taxon>
    </lineage>
</organism>
<evidence type="ECO:0000256" key="9">
    <source>
        <dbReference type="ARBA" id="ARBA00023136"/>
    </source>
</evidence>
<evidence type="ECO:0000256" key="7">
    <source>
        <dbReference type="ARBA" id="ARBA00022729"/>
    </source>
</evidence>
<dbReference type="PANTHER" id="PTHR48043:SF23">
    <property type="entry name" value="UDP-GLUCURONOSYLTRANSFERASE"/>
    <property type="match status" value="1"/>
</dbReference>
<evidence type="ECO:0000256" key="5">
    <source>
        <dbReference type="ARBA" id="ARBA00022679"/>
    </source>
</evidence>
<dbReference type="Pfam" id="PF10317">
    <property type="entry name" value="7TM_GPCR_Srd"/>
    <property type="match status" value="1"/>
</dbReference>
<feature type="transmembrane region" description="Helical" evidence="11">
    <location>
        <begin position="765"/>
        <end position="795"/>
    </location>
</feature>